<dbReference type="Proteomes" id="UP000231279">
    <property type="component" value="Unassembled WGS sequence"/>
</dbReference>
<reference evidence="3" key="1">
    <citation type="journal article" date="2018" name="Gigascience">
        <title>Genome assembly of the Pink Ipe (Handroanthus impetiginosus, Bignoniaceae), a highly valued, ecologically keystone Neotropical timber forest tree.</title>
        <authorList>
            <person name="Silva-Junior O.B."/>
            <person name="Grattapaglia D."/>
            <person name="Novaes E."/>
            <person name="Collevatti R.G."/>
        </authorList>
    </citation>
    <scope>NUCLEOTIDE SEQUENCE [LARGE SCALE GENOMIC DNA]</scope>
    <source>
        <strain evidence="3">cv. UFG-1</strain>
    </source>
</reference>
<gene>
    <name evidence="2" type="ORF">CDL12_13586</name>
</gene>
<accession>A0A2G9H8E2</accession>
<proteinExistence type="predicted"/>
<evidence type="ECO:0000313" key="2">
    <source>
        <dbReference type="EMBL" id="PIN13785.1"/>
    </source>
</evidence>
<dbReference type="Pfam" id="PF25418">
    <property type="entry name" value="DUF7890"/>
    <property type="match status" value="1"/>
</dbReference>
<dbReference type="AlphaFoldDB" id="A0A2G9H8E2"/>
<dbReference type="PANTHER" id="PTHR36782">
    <property type="entry name" value="BNAC03G62080D PROTEIN"/>
    <property type="match status" value="1"/>
</dbReference>
<protein>
    <recommendedName>
        <fullName evidence="1">DUF7890 domain-containing protein</fullName>
    </recommendedName>
</protein>
<dbReference type="InterPro" id="IPR057212">
    <property type="entry name" value="DUF7890"/>
</dbReference>
<organism evidence="2 3">
    <name type="scientific">Handroanthus impetiginosus</name>
    <dbReference type="NCBI Taxonomy" id="429701"/>
    <lineage>
        <taxon>Eukaryota</taxon>
        <taxon>Viridiplantae</taxon>
        <taxon>Streptophyta</taxon>
        <taxon>Embryophyta</taxon>
        <taxon>Tracheophyta</taxon>
        <taxon>Spermatophyta</taxon>
        <taxon>Magnoliopsida</taxon>
        <taxon>eudicotyledons</taxon>
        <taxon>Gunneridae</taxon>
        <taxon>Pentapetalae</taxon>
        <taxon>asterids</taxon>
        <taxon>lamiids</taxon>
        <taxon>Lamiales</taxon>
        <taxon>Bignoniaceae</taxon>
        <taxon>Crescentiina</taxon>
        <taxon>Tabebuia alliance</taxon>
        <taxon>Handroanthus</taxon>
    </lineage>
</organism>
<dbReference type="OrthoDB" id="1077969at2759"/>
<dbReference type="EMBL" id="NKXS01002407">
    <property type="protein sequence ID" value="PIN13785.1"/>
    <property type="molecule type" value="Genomic_DNA"/>
</dbReference>
<name>A0A2G9H8E2_9LAMI</name>
<feature type="domain" description="DUF7890" evidence="1">
    <location>
        <begin position="54"/>
        <end position="82"/>
    </location>
</feature>
<comment type="caution">
    <text evidence="2">The sequence shown here is derived from an EMBL/GenBank/DDBJ whole genome shotgun (WGS) entry which is preliminary data.</text>
</comment>
<dbReference type="PANTHER" id="PTHR36782:SF1">
    <property type="entry name" value="CALCIUM UNIPORTER PROTEIN"/>
    <property type="match status" value="1"/>
</dbReference>
<sequence>MLDFLHSIFPRTEPRYGNELKLKKRVNFESIPLLEIRDEIEEIYSNEEEQYGKKVKILMRKEAARKLLSKCKNGGILEYKDLDQDVGKEKSVCFYSYNAKDD</sequence>
<evidence type="ECO:0000259" key="1">
    <source>
        <dbReference type="Pfam" id="PF25418"/>
    </source>
</evidence>
<keyword evidence="3" id="KW-1185">Reference proteome</keyword>
<evidence type="ECO:0000313" key="3">
    <source>
        <dbReference type="Proteomes" id="UP000231279"/>
    </source>
</evidence>